<proteinExistence type="predicted"/>
<dbReference type="AlphaFoldDB" id="A0A0F9QDW7"/>
<name>A0A0F9QDW7_9ZZZZ</name>
<sequence>MASEWIDVKEGLPKCTIVAWVYTREGRCYMAGFSPKQGFCHWSARWSDRTPIKDVGWWFRLAVPPRPSAWEPDNALPG</sequence>
<evidence type="ECO:0008006" key="2">
    <source>
        <dbReference type="Google" id="ProtNLM"/>
    </source>
</evidence>
<gene>
    <name evidence="1" type="ORF">LCGC14_0785940</name>
</gene>
<organism evidence="1">
    <name type="scientific">marine sediment metagenome</name>
    <dbReference type="NCBI Taxonomy" id="412755"/>
    <lineage>
        <taxon>unclassified sequences</taxon>
        <taxon>metagenomes</taxon>
        <taxon>ecological metagenomes</taxon>
    </lineage>
</organism>
<protein>
    <recommendedName>
        <fullName evidence="2">DUF551 domain-containing protein</fullName>
    </recommendedName>
</protein>
<reference evidence="1" key="1">
    <citation type="journal article" date="2015" name="Nature">
        <title>Complex archaea that bridge the gap between prokaryotes and eukaryotes.</title>
        <authorList>
            <person name="Spang A."/>
            <person name="Saw J.H."/>
            <person name="Jorgensen S.L."/>
            <person name="Zaremba-Niedzwiedzka K."/>
            <person name="Martijn J."/>
            <person name="Lind A.E."/>
            <person name="van Eijk R."/>
            <person name="Schleper C."/>
            <person name="Guy L."/>
            <person name="Ettema T.J."/>
        </authorList>
    </citation>
    <scope>NUCLEOTIDE SEQUENCE</scope>
</reference>
<dbReference type="EMBL" id="LAZR01002054">
    <property type="protein sequence ID" value="KKN35222.1"/>
    <property type="molecule type" value="Genomic_DNA"/>
</dbReference>
<accession>A0A0F9QDW7</accession>
<comment type="caution">
    <text evidence="1">The sequence shown here is derived from an EMBL/GenBank/DDBJ whole genome shotgun (WGS) entry which is preliminary data.</text>
</comment>
<evidence type="ECO:0000313" key="1">
    <source>
        <dbReference type="EMBL" id="KKN35222.1"/>
    </source>
</evidence>